<evidence type="ECO:0008006" key="3">
    <source>
        <dbReference type="Google" id="ProtNLM"/>
    </source>
</evidence>
<gene>
    <name evidence="1" type="ORF">KGA66_14740</name>
</gene>
<proteinExistence type="predicted"/>
<dbReference type="InterPro" id="IPR029024">
    <property type="entry name" value="TerB-like"/>
</dbReference>
<dbReference type="AlphaFoldDB" id="A0A8J8BD78"/>
<accession>A0A8J8BD78</accession>
<keyword evidence="2" id="KW-1185">Reference proteome</keyword>
<evidence type="ECO:0000313" key="2">
    <source>
        <dbReference type="Proteomes" id="UP000677913"/>
    </source>
</evidence>
<organism evidence="1 2">
    <name type="scientific">Actinocrinis puniceicyclus</name>
    <dbReference type="NCBI Taxonomy" id="977794"/>
    <lineage>
        <taxon>Bacteria</taxon>
        <taxon>Bacillati</taxon>
        <taxon>Actinomycetota</taxon>
        <taxon>Actinomycetes</taxon>
        <taxon>Catenulisporales</taxon>
        <taxon>Actinospicaceae</taxon>
        <taxon>Actinocrinis</taxon>
    </lineage>
</organism>
<comment type="caution">
    <text evidence="1">The sequence shown here is derived from an EMBL/GenBank/DDBJ whole genome shotgun (WGS) entry which is preliminary data.</text>
</comment>
<evidence type="ECO:0000313" key="1">
    <source>
        <dbReference type="EMBL" id="MBS2964315.1"/>
    </source>
</evidence>
<dbReference type="RefSeq" id="WP_211468676.1">
    <property type="nucleotide sequence ID" value="NZ_JAGSXH010000047.1"/>
</dbReference>
<protein>
    <recommendedName>
        <fullName evidence="3">Zinc-ribbon 15 domain-containing protein</fullName>
    </recommendedName>
</protein>
<dbReference type="Proteomes" id="UP000677913">
    <property type="component" value="Unassembled WGS sequence"/>
</dbReference>
<dbReference type="CDD" id="cd07177">
    <property type="entry name" value="terB_like"/>
    <property type="match status" value="1"/>
</dbReference>
<dbReference type="SUPFAM" id="SSF158682">
    <property type="entry name" value="TerB-like"/>
    <property type="match status" value="1"/>
</dbReference>
<name>A0A8J8BD78_9ACTN</name>
<dbReference type="EMBL" id="JAGSXH010000047">
    <property type="protein sequence ID" value="MBS2964315.1"/>
    <property type="molecule type" value="Genomic_DNA"/>
</dbReference>
<sequence length="205" mass="21718">MFFLIWGFKVRFKVLGSGTFFCPRCGGDRPFERRQAKRWFHLYYIPLIPASVLGEQIRCGVCQTSYTQDVLNRPTSGQLSALLIDAARGTVVHVLRTGSTESPAARAAAVHEIGKVGLPGYADENLSADLDVVPGDLSQLYAALGSQLADTGKESLLGAAARVALADGPLTDLERQVLVSTGASLGMTATHTAGVISVAEQAARA</sequence>
<reference evidence="1" key="1">
    <citation type="submission" date="2021-04" db="EMBL/GenBank/DDBJ databases">
        <title>Genome based classification of Actinospica acidithermotolerans sp. nov., an actinobacterium isolated from an Indonesian hot spring.</title>
        <authorList>
            <person name="Kusuma A.B."/>
            <person name="Putra K.E."/>
            <person name="Nafisah S."/>
            <person name="Loh J."/>
            <person name="Nouioui I."/>
            <person name="Goodfellow M."/>
        </authorList>
    </citation>
    <scope>NUCLEOTIDE SEQUENCE</scope>
    <source>
        <strain evidence="1">DSM 45618</strain>
    </source>
</reference>